<evidence type="ECO:0000313" key="2">
    <source>
        <dbReference type="EMBL" id="RPB10289.1"/>
    </source>
</evidence>
<feature type="transmembrane region" description="Helical" evidence="1">
    <location>
        <begin position="170"/>
        <end position="190"/>
    </location>
</feature>
<dbReference type="PANTHER" id="PTHR31726">
    <property type="entry name" value="PROTEIN ICE2"/>
    <property type="match status" value="1"/>
</dbReference>
<feature type="transmembrane region" description="Helical" evidence="1">
    <location>
        <begin position="296"/>
        <end position="320"/>
    </location>
</feature>
<dbReference type="STRING" id="1392247.A0A3N4KLL6"/>
<keyword evidence="1" id="KW-0472">Membrane</keyword>
<dbReference type="GO" id="GO:0032541">
    <property type="term" value="C:cortical endoplasmic reticulum"/>
    <property type="evidence" value="ECO:0007669"/>
    <property type="project" value="TreeGrafter"/>
</dbReference>
<organism evidence="2 3">
    <name type="scientific">Morchella conica CCBAS932</name>
    <dbReference type="NCBI Taxonomy" id="1392247"/>
    <lineage>
        <taxon>Eukaryota</taxon>
        <taxon>Fungi</taxon>
        <taxon>Dikarya</taxon>
        <taxon>Ascomycota</taxon>
        <taxon>Pezizomycotina</taxon>
        <taxon>Pezizomycetes</taxon>
        <taxon>Pezizales</taxon>
        <taxon>Morchellaceae</taxon>
        <taxon>Morchella</taxon>
    </lineage>
</organism>
<dbReference type="PANTHER" id="PTHR31726:SF2">
    <property type="entry name" value="PROTEIN ICE2"/>
    <property type="match status" value="1"/>
</dbReference>
<dbReference type="GO" id="GO:0005789">
    <property type="term" value="C:endoplasmic reticulum membrane"/>
    <property type="evidence" value="ECO:0007669"/>
    <property type="project" value="TreeGrafter"/>
</dbReference>
<reference evidence="2 3" key="1">
    <citation type="journal article" date="2018" name="Nat. Ecol. Evol.">
        <title>Pezizomycetes genomes reveal the molecular basis of ectomycorrhizal truffle lifestyle.</title>
        <authorList>
            <person name="Murat C."/>
            <person name="Payen T."/>
            <person name="Noel B."/>
            <person name="Kuo A."/>
            <person name="Morin E."/>
            <person name="Chen J."/>
            <person name="Kohler A."/>
            <person name="Krizsan K."/>
            <person name="Balestrini R."/>
            <person name="Da Silva C."/>
            <person name="Montanini B."/>
            <person name="Hainaut M."/>
            <person name="Levati E."/>
            <person name="Barry K.W."/>
            <person name="Belfiori B."/>
            <person name="Cichocki N."/>
            <person name="Clum A."/>
            <person name="Dockter R.B."/>
            <person name="Fauchery L."/>
            <person name="Guy J."/>
            <person name="Iotti M."/>
            <person name="Le Tacon F."/>
            <person name="Lindquist E.A."/>
            <person name="Lipzen A."/>
            <person name="Malagnac F."/>
            <person name="Mello A."/>
            <person name="Molinier V."/>
            <person name="Miyauchi S."/>
            <person name="Poulain J."/>
            <person name="Riccioni C."/>
            <person name="Rubini A."/>
            <person name="Sitrit Y."/>
            <person name="Splivallo R."/>
            <person name="Traeger S."/>
            <person name="Wang M."/>
            <person name="Zifcakova L."/>
            <person name="Wipf D."/>
            <person name="Zambonelli A."/>
            <person name="Paolocci F."/>
            <person name="Nowrousian M."/>
            <person name="Ottonello S."/>
            <person name="Baldrian P."/>
            <person name="Spatafora J.W."/>
            <person name="Henrissat B."/>
            <person name="Nagy L.G."/>
            <person name="Aury J.M."/>
            <person name="Wincker P."/>
            <person name="Grigoriev I.V."/>
            <person name="Bonfante P."/>
            <person name="Martin F.M."/>
        </authorList>
    </citation>
    <scope>NUCLEOTIDE SEQUENCE [LARGE SCALE GENOMIC DNA]</scope>
    <source>
        <strain evidence="2 3">CCBAS932</strain>
    </source>
</reference>
<feature type="transmembrane region" description="Helical" evidence="1">
    <location>
        <begin position="233"/>
        <end position="249"/>
    </location>
</feature>
<dbReference type="AlphaFoldDB" id="A0A3N4KLL6"/>
<feature type="transmembrane region" description="Helical" evidence="1">
    <location>
        <begin position="12"/>
        <end position="32"/>
    </location>
</feature>
<dbReference type="GO" id="GO:0000921">
    <property type="term" value="P:septin ring assembly"/>
    <property type="evidence" value="ECO:0007669"/>
    <property type="project" value="TreeGrafter"/>
</dbReference>
<keyword evidence="1" id="KW-1133">Transmembrane helix</keyword>
<dbReference type="GO" id="GO:0048309">
    <property type="term" value="P:endoplasmic reticulum inheritance"/>
    <property type="evidence" value="ECO:0007669"/>
    <property type="project" value="TreeGrafter"/>
</dbReference>
<accession>A0A3N4KLL6</accession>
<proteinExistence type="predicted"/>
<sequence>MSSFLWHLTRVSAGVTFLSLIILLIPLAFDVGGRDCGLTYSLSLTIVYFLLSTTRMITPNSPCWKGMRMRVLVSVMGVAQHLVIIPGLLIYALNKFSDNEGSGGKSAGYIHDESWNPSWVDKLSIVPWDNFLTFSTPVFQLCEGFCSLLVIQAVGQISRWLVNRNKSDSWMIALLVMSGSVISSSVYFLWRITTFPEIGNIDASLIGVAVTCAIFLCAYGIGSGRGNPIESSLLFSYIVLCLYQIFTDYKPSSLATADAVPPGKPDFPPFPPLIMASYSSIVASMSSYLPGFLRQIASFGISAVATITPSVVISLAYRLFVFYASTRIIPAVKDENSASVRGGEAMSRILGWYSPCILVSVYTHLLMQHLEIAGGDAGVGAGSWEGGMPAGGQVWRWVNIGATMVLYAFELKHGDNDGGESLTSHWKTD</sequence>
<dbReference type="InterPro" id="IPR013635">
    <property type="entry name" value="Ice2"/>
</dbReference>
<dbReference type="EMBL" id="ML119144">
    <property type="protein sequence ID" value="RPB10289.1"/>
    <property type="molecule type" value="Genomic_DNA"/>
</dbReference>
<feature type="transmembrane region" description="Helical" evidence="1">
    <location>
        <begin position="69"/>
        <end position="93"/>
    </location>
</feature>
<dbReference type="FunCoup" id="A0A3N4KLL6">
    <property type="interactions" value="76"/>
</dbReference>
<name>A0A3N4KLL6_9PEZI</name>
<dbReference type="Proteomes" id="UP000277580">
    <property type="component" value="Unassembled WGS sequence"/>
</dbReference>
<gene>
    <name evidence="2" type="ORF">P167DRAFT_491124</name>
</gene>
<keyword evidence="3" id="KW-1185">Reference proteome</keyword>
<feature type="transmembrane region" description="Helical" evidence="1">
    <location>
        <begin position="38"/>
        <end position="57"/>
    </location>
</feature>
<protein>
    <submittedName>
        <fullName evidence="2">ICE2-domain-containing protein</fullName>
    </submittedName>
</protein>
<dbReference type="Pfam" id="PF08426">
    <property type="entry name" value="ICE2"/>
    <property type="match status" value="1"/>
</dbReference>
<evidence type="ECO:0000256" key="1">
    <source>
        <dbReference type="SAM" id="Phobius"/>
    </source>
</evidence>
<feature type="transmembrane region" description="Helical" evidence="1">
    <location>
        <begin position="138"/>
        <end position="158"/>
    </location>
</feature>
<feature type="transmembrane region" description="Helical" evidence="1">
    <location>
        <begin position="202"/>
        <end position="221"/>
    </location>
</feature>
<feature type="transmembrane region" description="Helical" evidence="1">
    <location>
        <begin position="269"/>
        <end position="289"/>
    </location>
</feature>
<dbReference type="InParanoid" id="A0A3N4KLL6"/>
<keyword evidence="1" id="KW-0812">Transmembrane</keyword>
<dbReference type="OrthoDB" id="5577218at2759"/>
<evidence type="ECO:0000313" key="3">
    <source>
        <dbReference type="Proteomes" id="UP000277580"/>
    </source>
</evidence>
<dbReference type="GO" id="GO:0097038">
    <property type="term" value="C:perinuclear endoplasmic reticulum"/>
    <property type="evidence" value="ECO:0007669"/>
    <property type="project" value="TreeGrafter"/>
</dbReference>